<proteinExistence type="predicted"/>
<dbReference type="EMBL" id="MU006702">
    <property type="protein sequence ID" value="KAF2632663.1"/>
    <property type="molecule type" value="Genomic_DNA"/>
</dbReference>
<reference evidence="1" key="1">
    <citation type="journal article" date="2020" name="Stud. Mycol.">
        <title>101 Dothideomycetes genomes: a test case for predicting lifestyles and emergence of pathogens.</title>
        <authorList>
            <person name="Haridas S."/>
            <person name="Albert R."/>
            <person name="Binder M."/>
            <person name="Bloem J."/>
            <person name="Labutti K."/>
            <person name="Salamov A."/>
            <person name="Andreopoulos B."/>
            <person name="Baker S."/>
            <person name="Barry K."/>
            <person name="Bills G."/>
            <person name="Bluhm B."/>
            <person name="Cannon C."/>
            <person name="Castanera R."/>
            <person name="Culley D."/>
            <person name="Daum C."/>
            <person name="Ezra D."/>
            <person name="Gonzalez J."/>
            <person name="Henrissat B."/>
            <person name="Kuo A."/>
            <person name="Liang C."/>
            <person name="Lipzen A."/>
            <person name="Lutzoni F."/>
            <person name="Magnuson J."/>
            <person name="Mondo S."/>
            <person name="Nolan M."/>
            <person name="Ohm R."/>
            <person name="Pangilinan J."/>
            <person name="Park H.-J."/>
            <person name="Ramirez L."/>
            <person name="Alfaro M."/>
            <person name="Sun H."/>
            <person name="Tritt A."/>
            <person name="Yoshinaga Y."/>
            <person name="Zwiers L.-H."/>
            <person name="Turgeon B."/>
            <person name="Goodwin S."/>
            <person name="Spatafora J."/>
            <person name="Crous P."/>
            <person name="Grigoriev I."/>
        </authorList>
    </citation>
    <scope>NUCLEOTIDE SEQUENCE</scope>
    <source>
        <strain evidence="1">CBS 525.71</strain>
    </source>
</reference>
<sequence>MTKWMLPGSISLVIVIDIAAGTFLAVKHGFTTDRSRCKYLQMGYIIYLEDACCIGGAIFRIVHSSDHTQERTQGHSSEPCSGGASGAHSPPEADLHARRVNLQPPQLPEFVHGKARYG</sequence>
<evidence type="ECO:0000313" key="2">
    <source>
        <dbReference type="Proteomes" id="UP000799754"/>
    </source>
</evidence>
<protein>
    <submittedName>
        <fullName evidence="1">Uncharacterized protein</fullName>
    </submittedName>
</protein>
<evidence type="ECO:0000313" key="1">
    <source>
        <dbReference type="EMBL" id="KAF2632663.1"/>
    </source>
</evidence>
<gene>
    <name evidence="1" type="ORF">BU25DRAFT_417269</name>
</gene>
<organism evidence="1 2">
    <name type="scientific">Macroventuria anomochaeta</name>
    <dbReference type="NCBI Taxonomy" id="301207"/>
    <lineage>
        <taxon>Eukaryota</taxon>
        <taxon>Fungi</taxon>
        <taxon>Dikarya</taxon>
        <taxon>Ascomycota</taxon>
        <taxon>Pezizomycotina</taxon>
        <taxon>Dothideomycetes</taxon>
        <taxon>Pleosporomycetidae</taxon>
        <taxon>Pleosporales</taxon>
        <taxon>Pleosporineae</taxon>
        <taxon>Didymellaceae</taxon>
        <taxon>Macroventuria</taxon>
    </lineage>
</organism>
<keyword evidence="2" id="KW-1185">Reference proteome</keyword>
<comment type="caution">
    <text evidence="1">The sequence shown here is derived from an EMBL/GenBank/DDBJ whole genome shotgun (WGS) entry which is preliminary data.</text>
</comment>
<accession>A0ACB6SH41</accession>
<dbReference type="Proteomes" id="UP000799754">
    <property type="component" value="Unassembled WGS sequence"/>
</dbReference>
<name>A0ACB6SH41_9PLEO</name>